<dbReference type="PANTHER" id="PTHR15140">
    <property type="entry name" value="TUBULIN-SPECIFIC CHAPERONE E"/>
    <property type="match status" value="1"/>
</dbReference>
<dbReference type="Proteomes" id="UP001567538">
    <property type="component" value="Unassembled WGS sequence"/>
</dbReference>
<dbReference type="InterPro" id="IPR032675">
    <property type="entry name" value="LRR_dom_sf"/>
</dbReference>
<dbReference type="SUPFAM" id="SSF52047">
    <property type="entry name" value="RNI-like"/>
    <property type="match status" value="1"/>
</dbReference>
<gene>
    <name evidence="1" type="ORF">AAHA92_21181</name>
</gene>
<evidence type="ECO:0000313" key="2">
    <source>
        <dbReference type="Proteomes" id="UP001567538"/>
    </source>
</evidence>
<dbReference type="PANTHER" id="PTHR15140:SF57">
    <property type="entry name" value="RX N-TERMINAL DOMAIN-CONTAINING PROTEIN"/>
    <property type="match status" value="1"/>
</dbReference>
<sequence>MSKCPAASTFPPNLSHLTLSETRLRDDPMAELGKLPKLLFLKMQYDCYRGETMQVSCNGFPSLEVLALRYLSLRCVYVEEGGMSQLKHVRVRRCPHLQTRNMRENISISVQ</sequence>
<accession>A0ABD1GJM4</accession>
<name>A0ABD1GJM4_SALDI</name>
<proteinExistence type="predicted"/>
<reference evidence="1 2" key="1">
    <citation type="submission" date="2024-06" db="EMBL/GenBank/DDBJ databases">
        <title>A chromosome level genome sequence of Diviner's sage (Salvia divinorum).</title>
        <authorList>
            <person name="Ford S.A."/>
            <person name="Ro D.-K."/>
            <person name="Ness R.W."/>
            <person name="Phillips M.A."/>
        </authorList>
    </citation>
    <scope>NUCLEOTIDE SEQUENCE [LARGE SCALE GENOMIC DNA]</scope>
    <source>
        <strain evidence="1">SAF-2024a</strain>
        <tissue evidence="1">Leaf</tissue>
    </source>
</reference>
<dbReference type="Gene3D" id="3.80.10.10">
    <property type="entry name" value="Ribonuclease Inhibitor"/>
    <property type="match status" value="1"/>
</dbReference>
<dbReference type="EMBL" id="JBEAFC010000008">
    <property type="protein sequence ID" value="KAL1544312.1"/>
    <property type="molecule type" value="Genomic_DNA"/>
</dbReference>
<comment type="caution">
    <text evidence="1">The sequence shown here is derived from an EMBL/GenBank/DDBJ whole genome shotgun (WGS) entry which is preliminary data.</text>
</comment>
<keyword evidence="2" id="KW-1185">Reference proteome</keyword>
<protein>
    <submittedName>
        <fullName evidence="1">Uncharacterized protein</fullName>
    </submittedName>
</protein>
<evidence type="ECO:0000313" key="1">
    <source>
        <dbReference type="EMBL" id="KAL1544312.1"/>
    </source>
</evidence>
<organism evidence="1 2">
    <name type="scientific">Salvia divinorum</name>
    <name type="common">Maria pastora</name>
    <name type="synonym">Diviner's sage</name>
    <dbReference type="NCBI Taxonomy" id="28513"/>
    <lineage>
        <taxon>Eukaryota</taxon>
        <taxon>Viridiplantae</taxon>
        <taxon>Streptophyta</taxon>
        <taxon>Embryophyta</taxon>
        <taxon>Tracheophyta</taxon>
        <taxon>Spermatophyta</taxon>
        <taxon>Magnoliopsida</taxon>
        <taxon>eudicotyledons</taxon>
        <taxon>Gunneridae</taxon>
        <taxon>Pentapetalae</taxon>
        <taxon>asterids</taxon>
        <taxon>lamiids</taxon>
        <taxon>Lamiales</taxon>
        <taxon>Lamiaceae</taxon>
        <taxon>Nepetoideae</taxon>
        <taxon>Mentheae</taxon>
        <taxon>Salviinae</taxon>
        <taxon>Salvia</taxon>
        <taxon>Salvia subgen. Calosphace</taxon>
    </lineage>
</organism>
<dbReference type="AlphaFoldDB" id="A0ABD1GJM4"/>